<dbReference type="InterPro" id="IPR036048">
    <property type="entry name" value="Interleukin_8-like_sf"/>
</dbReference>
<dbReference type="AlphaFoldDB" id="A0A3B4AMN9"/>
<dbReference type="Pfam" id="PF00048">
    <property type="entry name" value="IL8"/>
    <property type="match status" value="1"/>
</dbReference>
<dbReference type="Proteomes" id="UP000261520">
    <property type="component" value="Unplaced"/>
</dbReference>
<evidence type="ECO:0000259" key="3">
    <source>
        <dbReference type="SMART" id="SM00199"/>
    </source>
</evidence>
<reference evidence="4" key="2">
    <citation type="submission" date="2025-09" db="UniProtKB">
        <authorList>
            <consortium name="Ensembl"/>
        </authorList>
    </citation>
    <scope>IDENTIFICATION</scope>
</reference>
<sequence>MKWLTVLCLLVVCFVCLSVAQVSYDDCCLKYSKKHSRTIQKHAVRYRMQEVDGGCNLPAVIFTLKRGKVYCVDPAERWVPKLIRSLERGIWKRFEHV</sequence>
<reference evidence="4" key="1">
    <citation type="submission" date="2025-08" db="UniProtKB">
        <authorList>
            <consortium name="Ensembl"/>
        </authorList>
    </citation>
    <scope>IDENTIFICATION</scope>
</reference>
<feature type="chain" id="PRO_5017294618" description="Chemokine interleukin-8-like domain-containing protein" evidence="2">
    <location>
        <begin position="21"/>
        <end position="97"/>
    </location>
</feature>
<evidence type="ECO:0000313" key="4">
    <source>
        <dbReference type="Ensembl" id="ENSPMGP00000017945.1"/>
    </source>
</evidence>
<keyword evidence="2" id="KW-0732">Signal</keyword>
<dbReference type="Ensembl" id="ENSPMGT00000019149.1">
    <property type="protein sequence ID" value="ENSPMGP00000017945.1"/>
    <property type="gene ID" value="ENSPMGG00000014683.1"/>
</dbReference>
<keyword evidence="5" id="KW-1185">Reference proteome</keyword>
<dbReference type="PANTHER" id="PTHR12015:SF186">
    <property type="entry name" value="C-C MOTIF CHEMOKINE 21-LIKE-RELATED"/>
    <property type="match status" value="1"/>
</dbReference>
<dbReference type="GO" id="GO:0005615">
    <property type="term" value="C:extracellular space"/>
    <property type="evidence" value="ECO:0007669"/>
    <property type="project" value="UniProtKB-KW"/>
</dbReference>
<organism evidence="4 5">
    <name type="scientific">Periophthalmus magnuspinnatus</name>
    <dbReference type="NCBI Taxonomy" id="409849"/>
    <lineage>
        <taxon>Eukaryota</taxon>
        <taxon>Metazoa</taxon>
        <taxon>Chordata</taxon>
        <taxon>Craniata</taxon>
        <taxon>Vertebrata</taxon>
        <taxon>Euteleostomi</taxon>
        <taxon>Actinopterygii</taxon>
        <taxon>Neopterygii</taxon>
        <taxon>Teleostei</taxon>
        <taxon>Neoteleostei</taxon>
        <taxon>Acanthomorphata</taxon>
        <taxon>Gobiaria</taxon>
        <taxon>Gobiiformes</taxon>
        <taxon>Gobioidei</taxon>
        <taxon>Gobiidae</taxon>
        <taxon>Oxudercinae</taxon>
        <taxon>Periophthalmus</taxon>
    </lineage>
</organism>
<accession>A0A3B4AMN9</accession>
<keyword evidence="1" id="KW-0202">Cytokine</keyword>
<dbReference type="GO" id="GO:0006955">
    <property type="term" value="P:immune response"/>
    <property type="evidence" value="ECO:0007669"/>
    <property type="project" value="InterPro"/>
</dbReference>
<dbReference type="SMART" id="SM00199">
    <property type="entry name" value="SCY"/>
    <property type="match status" value="1"/>
</dbReference>
<protein>
    <recommendedName>
        <fullName evidence="3">Chemokine interleukin-8-like domain-containing protein</fullName>
    </recommendedName>
</protein>
<dbReference type="InterPro" id="IPR039809">
    <property type="entry name" value="Chemokine_b/g/d"/>
</dbReference>
<name>A0A3B4AMN9_9GOBI</name>
<evidence type="ECO:0000313" key="5">
    <source>
        <dbReference type="Proteomes" id="UP000261520"/>
    </source>
</evidence>
<proteinExistence type="predicted"/>
<dbReference type="Gene3D" id="2.40.50.40">
    <property type="match status" value="1"/>
</dbReference>
<dbReference type="InterPro" id="IPR001811">
    <property type="entry name" value="Chemokine_IL8-like_dom"/>
</dbReference>
<dbReference type="SUPFAM" id="SSF54117">
    <property type="entry name" value="Interleukin 8-like chemokines"/>
    <property type="match status" value="1"/>
</dbReference>
<feature type="signal peptide" evidence="2">
    <location>
        <begin position="1"/>
        <end position="20"/>
    </location>
</feature>
<dbReference type="GO" id="GO:0008009">
    <property type="term" value="F:chemokine activity"/>
    <property type="evidence" value="ECO:0007669"/>
    <property type="project" value="InterPro"/>
</dbReference>
<feature type="domain" description="Chemokine interleukin-8-like" evidence="3">
    <location>
        <begin position="24"/>
        <end position="86"/>
    </location>
</feature>
<evidence type="ECO:0000256" key="2">
    <source>
        <dbReference type="SAM" id="SignalP"/>
    </source>
</evidence>
<evidence type="ECO:0000256" key="1">
    <source>
        <dbReference type="ARBA" id="ARBA00022514"/>
    </source>
</evidence>
<dbReference type="PANTHER" id="PTHR12015">
    <property type="entry name" value="SMALL INDUCIBLE CYTOKINE A"/>
    <property type="match status" value="1"/>
</dbReference>